<reference evidence="2 3" key="1">
    <citation type="submission" date="2019-01" db="EMBL/GenBank/DDBJ databases">
        <title>Lactibacter flavus gen. nov., sp. nov., a novel bacterium of the family Propionibacteriaceae isolated from raw milk and dairy products.</title>
        <authorList>
            <person name="Huptas C."/>
            <person name="Wenning M."/>
            <person name="Breitenwieser F."/>
            <person name="Doll E."/>
            <person name="Von Neubeck M."/>
            <person name="Busse H.-J."/>
            <person name="Scherer S."/>
        </authorList>
    </citation>
    <scope>NUCLEOTIDE SEQUENCE [LARGE SCALE GENOMIC DNA]</scope>
    <source>
        <strain evidence="2 3">KCTC 33808</strain>
    </source>
</reference>
<comment type="caution">
    <text evidence="2">The sequence shown here is derived from an EMBL/GenBank/DDBJ whole genome shotgun (WGS) entry which is preliminary data.</text>
</comment>
<accession>A0A4Q9KG49</accession>
<feature type="signal peptide" evidence="1">
    <location>
        <begin position="1"/>
        <end position="35"/>
    </location>
</feature>
<evidence type="ECO:0000256" key="1">
    <source>
        <dbReference type="SAM" id="SignalP"/>
    </source>
</evidence>
<dbReference type="InterPro" id="IPR006311">
    <property type="entry name" value="TAT_signal"/>
</dbReference>
<dbReference type="PROSITE" id="PS51318">
    <property type="entry name" value="TAT"/>
    <property type="match status" value="1"/>
</dbReference>
<dbReference type="RefSeq" id="WP_131167194.1">
    <property type="nucleotide sequence ID" value="NZ_SDMQ01000002.1"/>
</dbReference>
<name>A0A4Q9KG49_9ACTN</name>
<keyword evidence="3" id="KW-1185">Reference proteome</keyword>
<sequence length="280" mass="28977">MTEETKSGISRRTLAKGAAWSVPAVAVAAAAPAYAKSSGGPTVTVLSACKQPGNSCNTGNRPFGFVKGYTFTVALYNPTGETIYVYTSQPSTPPGPYHPRFQVTSAVPFSYTTARYFTPGQVPPGSGIGAPVGAYVTLTPGQTVYLIINAGANDNSANQSASGSLFFAWGHTTTAGADAEHSYTPVPPPLATAGEGWVGDSFTFPDMPPCDDCVPGVPTTTTTTTVALRRAAETETTTQAPVKTETTTQAVIETETTTQAVIETETTTEAPVQTETTTQG</sequence>
<keyword evidence="1" id="KW-0732">Signal</keyword>
<dbReference type="EMBL" id="SDMQ01000002">
    <property type="protein sequence ID" value="TBT87408.1"/>
    <property type="molecule type" value="Genomic_DNA"/>
</dbReference>
<dbReference type="Proteomes" id="UP000292373">
    <property type="component" value="Unassembled WGS sequence"/>
</dbReference>
<organism evidence="2 3">
    <name type="scientific">Propioniciclava sinopodophylli</name>
    <dbReference type="NCBI Taxonomy" id="1837344"/>
    <lineage>
        <taxon>Bacteria</taxon>
        <taxon>Bacillati</taxon>
        <taxon>Actinomycetota</taxon>
        <taxon>Actinomycetes</taxon>
        <taxon>Propionibacteriales</taxon>
        <taxon>Propionibacteriaceae</taxon>
        <taxon>Propioniciclava</taxon>
    </lineage>
</organism>
<gene>
    <name evidence="2" type="ORF">ET989_03630</name>
</gene>
<evidence type="ECO:0000313" key="3">
    <source>
        <dbReference type="Proteomes" id="UP000292373"/>
    </source>
</evidence>
<dbReference type="AlphaFoldDB" id="A0A4Q9KG49"/>
<proteinExistence type="predicted"/>
<feature type="chain" id="PRO_5020241702" description="DUF4232 domain-containing protein" evidence="1">
    <location>
        <begin position="36"/>
        <end position="280"/>
    </location>
</feature>
<dbReference type="OrthoDB" id="4861362at2"/>
<evidence type="ECO:0008006" key="4">
    <source>
        <dbReference type="Google" id="ProtNLM"/>
    </source>
</evidence>
<evidence type="ECO:0000313" key="2">
    <source>
        <dbReference type="EMBL" id="TBT87408.1"/>
    </source>
</evidence>
<protein>
    <recommendedName>
        <fullName evidence="4">DUF4232 domain-containing protein</fullName>
    </recommendedName>
</protein>